<dbReference type="GO" id="GO:0000030">
    <property type="term" value="F:mannosyltransferase activity"/>
    <property type="evidence" value="ECO:0007669"/>
    <property type="project" value="TreeGrafter"/>
</dbReference>
<dbReference type="OMA" id="HELHIRW"/>
<evidence type="ECO:0000256" key="9">
    <source>
        <dbReference type="ARBA" id="ARBA00023136"/>
    </source>
</evidence>
<evidence type="ECO:0000256" key="1">
    <source>
        <dbReference type="ARBA" id="ARBA00004643"/>
    </source>
</evidence>
<dbReference type="EMBL" id="WNKQ01000022">
    <property type="protein sequence ID" value="KAF5844654.1"/>
    <property type="molecule type" value="Genomic_DNA"/>
</dbReference>
<keyword evidence="8 11" id="KW-1133">Transmembrane helix</keyword>
<evidence type="ECO:0000256" key="6">
    <source>
        <dbReference type="ARBA" id="ARBA00022692"/>
    </source>
</evidence>
<feature type="transmembrane region" description="Helical" evidence="11">
    <location>
        <begin position="503"/>
        <end position="526"/>
    </location>
</feature>
<comment type="pathway">
    <text evidence="2 11">Glycolipid biosynthesis; glycosylphosphatidylinositol-anchor biosynthesis.</text>
</comment>
<evidence type="ECO:0000256" key="12">
    <source>
        <dbReference type="SAM" id="MobiDB-lite"/>
    </source>
</evidence>
<organism evidence="13 14">
    <name type="scientific">Cochliobolus sativus</name>
    <name type="common">Common root rot and spot blotch fungus</name>
    <name type="synonym">Bipolaris sorokiniana</name>
    <dbReference type="NCBI Taxonomy" id="45130"/>
    <lineage>
        <taxon>Eukaryota</taxon>
        <taxon>Fungi</taxon>
        <taxon>Dikarya</taxon>
        <taxon>Ascomycota</taxon>
        <taxon>Pezizomycotina</taxon>
        <taxon>Dothideomycetes</taxon>
        <taxon>Pleosporomycetidae</taxon>
        <taxon>Pleosporales</taxon>
        <taxon>Pleosporineae</taxon>
        <taxon>Pleosporaceae</taxon>
        <taxon>Bipolaris</taxon>
    </lineage>
</organism>
<dbReference type="AlphaFoldDB" id="A0A8H5ZAF9"/>
<protein>
    <recommendedName>
        <fullName evidence="4 11">Protein PBN1</fullName>
    </recommendedName>
</protein>
<keyword evidence="10" id="KW-0325">Glycoprotein</keyword>
<evidence type="ECO:0000256" key="8">
    <source>
        <dbReference type="ARBA" id="ARBA00022989"/>
    </source>
</evidence>
<dbReference type="Proteomes" id="UP000624244">
    <property type="component" value="Unassembled WGS sequence"/>
</dbReference>
<evidence type="ECO:0000256" key="5">
    <source>
        <dbReference type="ARBA" id="ARBA00022502"/>
    </source>
</evidence>
<comment type="similarity">
    <text evidence="3 11">Belongs to the PIGX family.</text>
</comment>
<dbReference type="Pfam" id="PF08320">
    <property type="entry name" value="PIG-X"/>
    <property type="match status" value="1"/>
</dbReference>
<dbReference type="PANTHER" id="PTHR28533">
    <property type="entry name" value="PROTEIN PBN1"/>
    <property type="match status" value="1"/>
</dbReference>
<evidence type="ECO:0000313" key="13">
    <source>
        <dbReference type="EMBL" id="KAF5844654.1"/>
    </source>
</evidence>
<dbReference type="GO" id="GO:1990529">
    <property type="term" value="C:glycosylphosphatidylinositol-mannosyltransferase I complex"/>
    <property type="evidence" value="ECO:0007669"/>
    <property type="project" value="TreeGrafter"/>
</dbReference>
<dbReference type="GO" id="GO:0006506">
    <property type="term" value="P:GPI anchor biosynthetic process"/>
    <property type="evidence" value="ECO:0007669"/>
    <property type="project" value="UniProtKB-UniPathway"/>
</dbReference>
<evidence type="ECO:0000256" key="3">
    <source>
        <dbReference type="ARBA" id="ARBA00010345"/>
    </source>
</evidence>
<comment type="caution">
    <text evidence="13">The sequence shown here is derived from an EMBL/GenBank/DDBJ whole genome shotgun (WGS) entry which is preliminary data.</text>
</comment>
<evidence type="ECO:0000256" key="2">
    <source>
        <dbReference type="ARBA" id="ARBA00004687"/>
    </source>
</evidence>
<evidence type="ECO:0000256" key="11">
    <source>
        <dbReference type="RuleBase" id="RU366056"/>
    </source>
</evidence>
<comment type="function">
    <text evidence="11">Required for proper folding and/or the stability of a subset of proteins in the endoplasmic reticulum. Component of glycosylphosphatidylinositol-mannosyltransferase 1 which transfers the first of the 4 mannoses in the GPI-anchor precursors during GPI-anchor biosynthesis. Probably acts by stabilizing the mannosyltransferase GPI14.</text>
</comment>
<sequence>MKQRITYIVHNSDTFSPEQLEVGADKRGPVFALKGIEAAKEHRITLGLDELPKQLKFFFSQWHEMHLRWQSPKSYIATPPFTSRASPGLHAFFTPLGDTSDDAFCLALHELVSSELKCSTTSQSATKVPVLSERFAMSASLQFYGHLGEIEGMKEDLQRVLCRGKEKGYCVDMVGEIVTARYVDVDYDTISQAVVVTAGWPHAHEEGRGWTDEIRLPSKDATVEIGVLNLEGNTDPEDIQFGGFLTVLGEDEKPKPTRFQTPTRHYPHVAPSKNPTVKPSPHPLTYTTSLNQPTGLHPTLTLTFPAQNLTTPAPGCKLHTYLTLPSYLFIDQYQFNDSLFLASKHLKRLRSLSGATDLEAPDWSVSPWGSAALFELTVPKPEKIEYPEVDVGPDENIWEGLPTHKEIPEGDWNVSIPLHTRYLPAAPSTHATLPVPWPVVFWACRAESGAQHPSNPFDRVHLGYEGLFGPKTRFMTVQPKVEGEKELVEWIDVPVLDTRQAGWVRAGTMGVVFAAFLGLCWVLFGGGARKAGTGKKEGEGKKTQ</sequence>
<keyword evidence="7 11" id="KW-0256">Endoplasmic reticulum</keyword>
<dbReference type="PANTHER" id="PTHR28533:SF1">
    <property type="entry name" value="PROTEIN PBN1"/>
    <property type="match status" value="1"/>
</dbReference>
<evidence type="ECO:0000256" key="7">
    <source>
        <dbReference type="ARBA" id="ARBA00022824"/>
    </source>
</evidence>
<keyword evidence="5 11" id="KW-0337">GPI-anchor biosynthesis</keyword>
<comment type="subcellular location">
    <subcellularLocation>
        <location evidence="11">Endoplasmic reticulum membrane</location>
        <topology evidence="11">Single-pass membrane protein</topology>
    </subcellularLocation>
    <subcellularLocation>
        <location evidence="1">Endoplasmic reticulum membrane</location>
        <topology evidence="1">Single-pass type III membrane protein</topology>
    </subcellularLocation>
</comment>
<evidence type="ECO:0000256" key="4">
    <source>
        <dbReference type="ARBA" id="ARBA00020410"/>
    </source>
</evidence>
<dbReference type="InterPro" id="IPR042322">
    <property type="entry name" value="Pbn1"/>
</dbReference>
<feature type="region of interest" description="Disordered" evidence="12">
    <location>
        <begin position="258"/>
        <end position="280"/>
    </location>
</feature>
<dbReference type="SMART" id="SM00780">
    <property type="entry name" value="PIG-X"/>
    <property type="match status" value="1"/>
</dbReference>
<keyword evidence="6 11" id="KW-0812">Transmembrane</keyword>
<gene>
    <name evidence="13" type="ORF">GGP41_007654</name>
</gene>
<name>A0A8H5ZAF9_COCSA</name>
<proteinExistence type="inferred from homology"/>
<evidence type="ECO:0000256" key="10">
    <source>
        <dbReference type="ARBA" id="ARBA00023180"/>
    </source>
</evidence>
<evidence type="ECO:0000313" key="14">
    <source>
        <dbReference type="Proteomes" id="UP000624244"/>
    </source>
</evidence>
<accession>A0A8H5ZAF9</accession>
<reference evidence="13" key="1">
    <citation type="submission" date="2019-11" db="EMBL/GenBank/DDBJ databases">
        <title>Bipolaris sorokiniana Genome sequencing.</title>
        <authorList>
            <person name="Wang H."/>
        </authorList>
    </citation>
    <scope>NUCLEOTIDE SEQUENCE</scope>
</reference>
<dbReference type="InterPro" id="IPR013233">
    <property type="entry name" value="PIG-X/PBN1"/>
</dbReference>
<dbReference type="UniPathway" id="UPA00196"/>
<keyword evidence="9 11" id="KW-0472">Membrane</keyword>
<dbReference type="GO" id="GO:0005789">
    <property type="term" value="C:endoplasmic reticulum membrane"/>
    <property type="evidence" value="ECO:0007669"/>
    <property type="project" value="UniProtKB-SubCell"/>
</dbReference>